<keyword evidence="3" id="KW-1185">Reference proteome</keyword>
<comment type="caution">
    <text evidence="2">The sequence shown here is derived from an EMBL/GenBank/DDBJ whole genome shotgun (WGS) entry which is preliminary data.</text>
</comment>
<reference evidence="2" key="1">
    <citation type="journal article" date="2023" name="Science">
        <title>Elucidation of the pathway for biosynthesis of saponin adjuvants from the soapbark tree.</title>
        <authorList>
            <person name="Reed J."/>
            <person name="Orme A."/>
            <person name="El-Demerdash A."/>
            <person name="Owen C."/>
            <person name="Martin L.B.B."/>
            <person name="Misra R.C."/>
            <person name="Kikuchi S."/>
            <person name="Rejzek M."/>
            <person name="Martin A.C."/>
            <person name="Harkess A."/>
            <person name="Leebens-Mack J."/>
            <person name="Louveau T."/>
            <person name="Stephenson M.J."/>
            <person name="Osbourn A."/>
        </authorList>
    </citation>
    <scope>NUCLEOTIDE SEQUENCE</scope>
    <source>
        <strain evidence="2">S10</strain>
    </source>
</reference>
<dbReference type="EMBL" id="JARAOO010000006">
    <property type="protein sequence ID" value="KAJ7963778.1"/>
    <property type="molecule type" value="Genomic_DNA"/>
</dbReference>
<keyword evidence="1" id="KW-1133">Transmembrane helix</keyword>
<accession>A0AAD7PQ57</accession>
<dbReference type="AlphaFoldDB" id="A0AAD7PQ57"/>
<evidence type="ECO:0000313" key="3">
    <source>
        <dbReference type="Proteomes" id="UP001163823"/>
    </source>
</evidence>
<protein>
    <submittedName>
        <fullName evidence="2">F-box protein</fullName>
    </submittedName>
</protein>
<sequence length="387" mass="42883">MTTIQAVAFSSFTYSASSKKFKSSLDVSKLETDHLSVPRLLVDELNRRNGLKTLRTTSRNIELCPMVGNHTRKGEELTDWKAVQELYAIMEIVADRVEMHKNIGIQRDNWNRLLLNSVNGMTVTAATMAGLAVMSGAGASLLPLKLSFSFLYMAATGILIVMNKIQPSQLAEEQRNAARLFKQLHEDIKITLALENPKSDNVKDLNTQHEKIRGDAERNGWNDKLEQKMKEITEVLKRKDTAEYVRLGNLVLKVSKALSICGPLFTGLAAVGSAFMGLPSCGSLPELFGVMFGTLATVVNTMEHGGQVGMVFEMYRSCAGSFRLMEDTIESTLKEKDVNKREDGELMEVKLALQLGRSLSELRDLGDNSSLTSRPIKTNTEFASKLL</sequence>
<dbReference type="PANTHER" id="PTHR33358">
    <property type="entry name" value="F-BOX PROTEIN WITH A DOMAIN PROTEIN"/>
    <property type="match status" value="1"/>
</dbReference>
<gene>
    <name evidence="2" type="ORF">O6P43_013685</name>
</gene>
<feature type="transmembrane region" description="Helical" evidence="1">
    <location>
        <begin position="146"/>
        <end position="165"/>
    </location>
</feature>
<dbReference type="KEGG" id="qsa:O6P43_013685"/>
<dbReference type="InterPro" id="IPR027949">
    <property type="entry name" value="Chloroplast_duf"/>
</dbReference>
<keyword evidence="1" id="KW-0472">Membrane</keyword>
<dbReference type="PANTHER" id="PTHR33358:SF7">
    <property type="entry name" value="F-BOX PROTEIN"/>
    <property type="match status" value="1"/>
</dbReference>
<feature type="transmembrane region" description="Helical" evidence="1">
    <location>
        <begin position="113"/>
        <end position="134"/>
    </location>
</feature>
<dbReference type="Pfam" id="PF14476">
    <property type="entry name" value="Chloroplast_duf"/>
    <property type="match status" value="2"/>
</dbReference>
<evidence type="ECO:0000256" key="1">
    <source>
        <dbReference type="SAM" id="Phobius"/>
    </source>
</evidence>
<organism evidence="2 3">
    <name type="scientific">Quillaja saponaria</name>
    <name type="common">Soap bark tree</name>
    <dbReference type="NCBI Taxonomy" id="32244"/>
    <lineage>
        <taxon>Eukaryota</taxon>
        <taxon>Viridiplantae</taxon>
        <taxon>Streptophyta</taxon>
        <taxon>Embryophyta</taxon>
        <taxon>Tracheophyta</taxon>
        <taxon>Spermatophyta</taxon>
        <taxon>Magnoliopsida</taxon>
        <taxon>eudicotyledons</taxon>
        <taxon>Gunneridae</taxon>
        <taxon>Pentapetalae</taxon>
        <taxon>rosids</taxon>
        <taxon>fabids</taxon>
        <taxon>Fabales</taxon>
        <taxon>Quillajaceae</taxon>
        <taxon>Quillaja</taxon>
    </lineage>
</organism>
<keyword evidence="1" id="KW-0812">Transmembrane</keyword>
<proteinExistence type="predicted"/>
<name>A0AAD7PQ57_QUISA</name>
<dbReference type="Proteomes" id="UP001163823">
    <property type="component" value="Chromosome 6"/>
</dbReference>
<evidence type="ECO:0000313" key="2">
    <source>
        <dbReference type="EMBL" id="KAJ7963778.1"/>
    </source>
</evidence>